<dbReference type="GO" id="GO:0005506">
    <property type="term" value="F:iron ion binding"/>
    <property type="evidence" value="ECO:0007669"/>
    <property type="project" value="UniProtKB-UniRule"/>
</dbReference>
<comment type="catalytic activity">
    <reaction evidence="7">
        <text>4-imidazolone-5-propanoate + H2O = N-formimidoyl-L-glutamate</text>
        <dbReference type="Rhea" id="RHEA:23660"/>
        <dbReference type="ChEBI" id="CHEBI:15377"/>
        <dbReference type="ChEBI" id="CHEBI:58928"/>
        <dbReference type="ChEBI" id="CHEBI:77893"/>
        <dbReference type="EC" id="3.5.2.7"/>
    </reaction>
</comment>
<dbReference type="NCBIfam" id="TIGR01224">
    <property type="entry name" value="hutI"/>
    <property type="match status" value="1"/>
</dbReference>
<dbReference type="HAMAP" id="MF_00372">
    <property type="entry name" value="HutI"/>
    <property type="match status" value="1"/>
</dbReference>
<organism evidence="9 10">
    <name type="scientific">Polycladospora coralii</name>
    <dbReference type="NCBI Taxonomy" id="2771432"/>
    <lineage>
        <taxon>Bacteria</taxon>
        <taxon>Bacillati</taxon>
        <taxon>Bacillota</taxon>
        <taxon>Bacilli</taxon>
        <taxon>Bacillales</taxon>
        <taxon>Thermoactinomycetaceae</taxon>
        <taxon>Polycladospora</taxon>
    </lineage>
</organism>
<feature type="binding site" evidence="7">
    <location>
        <position position="158"/>
    </location>
    <ligand>
        <name>4-imidazolone-5-propanoate</name>
        <dbReference type="ChEBI" id="CHEBI:77893"/>
    </ligand>
</feature>
<dbReference type="GO" id="GO:0005737">
    <property type="term" value="C:cytoplasm"/>
    <property type="evidence" value="ECO:0007669"/>
    <property type="project" value="UniProtKB-SubCell"/>
</dbReference>
<comment type="caution">
    <text evidence="9">The sequence shown here is derived from an EMBL/GenBank/DDBJ whole genome shotgun (WGS) entry which is preliminary data.</text>
</comment>
<dbReference type="EMBL" id="JACXAH010000013">
    <property type="protein sequence ID" value="MBD1372714.1"/>
    <property type="molecule type" value="Genomic_DNA"/>
</dbReference>
<comment type="subcellular location">
    <subcellularLocation>
        <location evidence="7">Cytoplasm</location>
    </subcellularLocation>
</comment>
<dbReference type="InterPro" id="IPR006680">
    <property type="entry name" value="Amidohydro-rel"/>
</dbReference>
<evidence type="ECO:0000256" key="3">
    <source>
        <dbReference type="ARBA" id="ARBA00022801"/>
    </source>
</evidence>
<keyword evidence="2 7" id="KW-0479">Metal-binding</keyword>
<reference evidence="9" key="1">
    <citation type="submission" date="2020-09" db="EMBL/GenBank/DDBJ databases">
        <title>A novel bacterium of genus Hazenella, isolated from South China Sea.</title>
        <authorList>
            <person name="Huang H."/>
            <person name="Mo K."/>
            <person name="Hu Y."/>
        </authorList>
    </citation>
    <scope>NUCLEOTIDE SEQUENCE</scope>
    <source>
        <strain evidence="9">IB182357</strain>
    </source>
</reference>
<dbReference type="GO" id="GO:0019556">
    <property type="term" value="P:L-histidine catabolic process to glutamate and formamide"/>
    <property type="evidence" value="ECO:0007669"/>
    <property type="project" value="UniProtKB-UniRule"/>
</dbReference>
<dbReference type="GO" id="GO:0008270">
    <property type="term" value="F:zinc ion binding"/>
    <property type="evidence" value="ECO:0007669"/>
    <property type="project" value="UniProtKB-UniRule"/>
</dbReference>
<protein>
    <recommendedName>
        <fullName evidence="1 7">Imidazolonepropionase</fullName>
        <ecNumber evidence="1 7">3.5.2.7</ecNumber>
    </recommendedName>
    <alternativeName>
        <fullName evidence="7">Imidazolone-5-propionate hydrolase</fullName>
    </alternativeName>
</protein>
<dbReference type="FunFam" id="3.20.20.140:FF:000007">
    <property type="entry name" value="Imidazolonepropionase"/>
    <property type="match status" value="1"/>
</dbReference>
<sequence>MKKIVIHQANQMITMRGASEQPKIGEAMSDLGIIENGSLAMEGGKIVAIGTKEEVERFIVQNWGNEDVEEVNALGKIVLPGFIDPHTHLVFAGSREYELEMRLNGASYLEILQAGGGILASTRMTRAASEAALVEDTWSRLNRFLLQGVTTVEAKSGYGLTLEDELKQLRAAKQLAQKHPLDVVSTFMGAHAVPTEYKEDPEAYIKLVIEEMMPKVAAENLAEFCDVFCEAGVFSVEQSERILEAGKKHGLIPKVHADEIKPLGGAELAAKVGAVSADHLLQASDEGIQAMAEAGVVAVLLPGTAFYLMAPYARARDMIAAGVPVALSTDRNPGSSPTESLQLIMNLACLNMKMTPAEVLTATTINAAHAIGRAKEVGSLEVGKAADVIIMDAPNYAMLQYNFGTNFVESVLKNGEFVVKDGQLCFNT</sequence>
<dbReference type="PANTHER" id="PTHR42752:SF1">
    <property type="entry name" value="IMIDAZOLONEPROPIONASE-RELATED"/>
    <property type="match status" value="1"/>
</dbReference>
<dbReference type="RefSeq" id="WP_191142108.1">
    <property type="nucleotide sequence ID" value="NZ_JACXAH010000013.1"/>
</dbReference>
<feature type="binding site" evidence="7">
    <location>
        <position position="191"/>
    </location>
    <ligand>
        <name>4-imidazolone-5-propanoate</name>
        <dbReference type="ChEBI" id="CHEBI:77893"/>
    </ligand>
</feature>
<feature type="domain" description="Amidohydrolase-related" evidence="8">
    <location>
        <begin position="77"/>
        <end position="418"/>
    </location>
</feature>
<dbReference type="Gene3D" id="3.20.20.140">
    <property type="entry name" value="Metal-dependent hydrolases"/>
    <property type="match status" value="1"/>
</dbReference>
<feature type="binding site" evidence="7">
    <location>
        <position position="335"/>
    </location>
    <ligand>
        <name>4-imidazolone-5-propanoate</name>
        <dbReference type="ChEBI" id="CHEBI:77893"/>
    </ligand>
</feature>
<dbReference type="InterPro" id="IPR011059">
    <property type="entry name" value="Metal-dep_hydrolase_composite"/>
</dbReference>
<evidence type="ECO:0000313" key="10">
    <source>
        <dbReference type="Proteomes" id="UP000661691"/>
    </source>
</evidence>
<evidence type="ECO:0000256" key="7">
    <source>
        <dbReference type="HAMAP-Rule" id="MF_00372"/>
    </source>
</evidence>
<feature type="binding site" evidence="7">
    <location>
        <position position="332"/>
    </location>
    <ligand>
        <name>N-formimidoyl-L-glutamate</name>
        <dbReference type="ChEBI" id="CHEBI:58928"/>
    </ligand>
</feature>
<feature type="binding site" evidence="7">
    <location>
        <position position="330"/>
    </location>
    <ligand>
        <name>Zn(2+)</name>
        <dbReference type="ChEBI" id="CHEBI:29105"/>
    </ligand>
</feature>
<keyword evidence="5 7" id="KW-0862">Zinc</keyword>
<keyword evidence="3 7" id="KW-0378">Hydrolase</keyword>
<dbReference type="Pfam" id="PF01979">
    <property type="entry name" value="Amidohydro_1"/>
    <property type="match status" value="1"/>
</dbReference>
<evidence type="ECO:0000259" key="8">
    <source>
        <dbReference type="Pfam" id="PF01979"/>
    </source>
</evidence>
<feature type="binding site" evidence="7">
    <location>
        <position position="86"/>
    </location>
    <ligand>
        <name>Fe(3+)</name>
        <dbReference type="ChEBI" id="CHEBI:29034"/>
    </ligand>
</feature>
<feature type="binding site" evidence="7">
    <location>
        <position position="256"/>
    </location>
    <ligand>
        <name>Fe(3+)</name>
        <dbReference type="ChEBI" id="CHEBI:29034"/>
    </ligand>
</feature>
<accession>A0A926NFQ8</accession>
<comment type="pathway">
    <text evidence="7">Amino-acid degradation; L-histidine degradation into L-glutamate; N-formimidoyl-L-glutamate from L-histidine: step 3/3.</text>
</comment>
<evidence type="ECO:0000256" key="6">
    <source>
        <dbReference type="ARBA" id="ARBA00023004"/>
    </source>
</evidence>
<evidence type="ECO:0000256" key="5">
    <source>
        <dbReference type="ARBA" id="ARBA00022833"/>
    </source>
</evidence>
<gene>
    <name evidence="7" type="primary">hutI</name>
    <name evidence="9" type="ORF">IC620_10135</name>
</gene>
<dbReference type="InterPro" id="IPR032466">
    <property type="entry name" value="Metal_Hydrolase"/>
</dbReference>
<feature type="binding site" evidence="7">
    <location>
        <position position="86"/>
    </location>
    <ligand>
        <name>Zn(2+)</name>
        <dbReference type="ChEBI" id="CHEBI:29105"/>
    </ligand>
</feature>
<evidence type="ECO:0000256" key="1">
    <source>
        <dbReference type="ARBA" id="ARBA00012864"/>
    </source>
</evidence>
<evidence type="ECO:0000313" key="9">
    <source>
        <dbReference type="EMBL" id="MBD1372714.1"/>
    </source>
</evidence>
<dbReference type="Proteomes" id="UP000661691">
    <property type="component" value="Unassembled WGS sequence"/>
</dbReference>
<dbReference type="PANTHER" id="PTHR42752">
    <property type="entry name" value="IMIDAZOLONEPROPIONASE"/>
    <property type="match status" value="1"/>
</dbReference>
<dbReference type="Gene3D" id="2.30.40.10">
    <property type="entry name" value="Urease, subunit C, domain 1"/>
    <property type="match status" value="1"/>
</dbReference>
<keyword evidence="4 7" id="KW-0369">Histidine metabolism</keyword>
<feature type="binding site" evidence="7">
    <location>
        <position position="95"/>
    </location>
    <ligand>
        <name>4-imidazolone-5-propanoate</name>
        <dbReference type="ChEBI" id="CHEBI:77893"/>
    </ligand>
</feature>
<feature type="binding site" evidence="7">
    <location>
        <position position="256"/>
    </location>
    <ligand>
        <name>Zn(2+)</name>
        <dbReference type="ChEBI" id="CHEBI:29105"/>
    </ligand>
</feature>
<comment type="cofactor">
    <cofactor evidence="7">
        <name>Zn(2+)</name>
        <dbReference type="ChEBI" id="CHEBI:29105"/>
    </cofactor>
    <cofactor evidence="7">
        <name>Fe(3+)</name>
        <dbReference type="ChEBI" id="CHEBI:29034"/>
    </cofactor>
    <text evidence="7">Binds 1 zinc or iron ion per subunit.</text>
</comment>
<feature type="binding site" evidence="7">
    <location>
        <position position="334"/>
    </location>
    <ligand>
        <name>N-formimidoyl-L-glutamate</name>
        <dbReference type="ChEBI" id="CHEBI:58928"/>
    </ligand>
</feature>
<name>A0A926NFQ8_9BACL</name>
<keyword evidence="6 7" id="KW-0408">Iron</keyword>
<feature type="binding site" evidence="7">
    <location>
        <position position="88"/>
    </location>
    <ligand>
        <name>Fe(3+)</name>
        <dbReference type="ChEBI" id="CHEBI:29034"/>
    </ligand>
</feature>
<dbReference type="InterPro" id="IPR005920">
    <property type="entry name" value="HutI"/>
</dbReference>
<comment type="similarity">
    <text evidence="7">Belongs to the metallo-dependent hydrolases superfamily. HutI family.</text>
</comment>
<proteinExistence type="inferred from homology"/>
<feature type="binding site" evidence="7">
    <location>
        <position position="330"/>
    </location>
    <ligand>
        <name>Fe(3+)</name>
        <dbReference type="ChEBI" id="CHEBI:29034"/>
    </ligand>
</feature>
<feature type="binding site" evidence="7">
    <location>
        <position position="158"/>
    </location>
    <ligand>
        <name>N-formimidoyl-L-glutamate</name>
        <dbReference type="ChEBI" id="CHEBI:58928"/>
    </ligand>
</feature>
<evidence type="ECO:0000256" key="2">
    <source>
        <dbReference type="ARBA" id="ARBA00022723"/>
    </source>
</evidence>
<evidence type="ECO:0000256" key="4">
    <source>
        <dbReference type="ARBA" id="ARBA00022808"/>
    </source>
</evidence>
<dbReference type="EC" id="3.5.2.7" evidence="1 7"/>
<keyword evidence="7" id="KW-0963">Cytoplasm</keyword>
<dbReference type="GO" id="GO:0050480">
    <property type="term" value="F:imidazolonepropionase activity"/>
    <property type="evidence" value="ECO:0007669"/>
    <property type="project" value="UniProtKB-UniRule"/>
</dbReference>
<dbReference type="CDD" id="cd01296">
    <property type="entry name" value="Imidazolone-5PH"/>
    <property type="match status" value="1"/>
</dbReference>
<keyword evidence="10" id="KW-1185">Reference proteome</keyword>
<feature type="binding site" evidence="7">
    <location>
        <position position="259"/>
    </location>
    <ligand>
        <name>4-imidazolone-5-propanoate</name>
        <dbReference type="ChEBI" id="CHEBI:77893"/>
    </ligand>
</feature>
<dbReference type="AlphaFoldDB" id="A0A926NFQ8"/>
<feature type="binding site" evidence="7">
    <location>
        <position position="88"/>
    </location>
    <ligand>
        <name>Zn(2+)</name>
        <dbReference type="ChEBI" id="CHEBI:29105"/>
    </ligand>
</feature>
<comment type="function">
    <text evidence="7">Catalyzes the hydrolytic cleavage of the carbon-nitrogen bond in imidazolone-5-propanoate to yield N-formimidoyl-L-glutamate. It is the third step in the universal histidine degradation pathway.</text>
</comment>
<dbReference type="SUPFAM" id="SSF51338">
    <property type="entry name" value="Composite domain of metallo-dependent hydrolases"/>
    <property type="match status" value="1"/>
</dbReference>
<dbReference type="SUPFAM" id="SSF51556">
    <property type="entry name" value="Metallo-dependent hydrolases"/>
    <property type="match status" value="1"/>
</dbReference>